<feature type="transmembrane region" description="Helical" evidence="1">
    <location>
        <begin position="6"/>
        <end position="25"/>
    </location>
</feature>
<reference evidence="2" key="1">
    <citation type="journal article" date="2021" name="PeerJ">
        <title>Extensive microbial diversity within the chicken gut microbiome revealed by metagenomics and culture.</title>
        <authorList>
            <person name="Gilroy R."/>
            <person name="Ravi A."/>
            <person name="Getino M."/>
            <person name="Pursley I."/>
            <person name="Horton D.L."/>
            <person name="Alikhan N.F."/>
            <person name="Baker D."/>
            <person name="Gharbi K."/>
            <person name="Hall N."/>
            <person name="Watson M."/>
            <person name="Adriaenssens E.M."/>
            <person name="Foster-Nyarko E."/>
            <person name="Jarju S."/>
            <person name="Secka A."/>
            <person name="Antonio M."/>
            <person name="Oren A."/>
            <person name="Chaudhuri R.R."/>
            <person name="La Ragione R."/>
            <person name="Hildebrand F."/>
            <person name="Pallen M.J."/>
        </authorList>
    </citation>
    <scope>NUCLEOTIDE SEQUENCE</scope>
    <source>
        <strain evidence="2">Gambia15-2214</strain>
    </source>
</reference>
<dbReference type="PANTHER" id="PTHR36434">
    <property type="entry name" value="MEMBRANE PROTEASE YUGP-RELATED"/>
    <property type="match status" value="1"/>
</dbReference>
<dbReference type="EMBL" id="JAHLFV010000129">
    <property type="protein sequence ID" value="MBU3849983.1"/>
    <property type="molecule type" value="Genomic_DNA"/>
</dbReference>
<keyword evidence="1" id="KW-0812">Transmembrane</keyword>
<dbReference type="Pfam" id="PF04298">
    <property type="entry name" value="Zn_peptidase_2"/>
    <property type="match status" value="1"/>
</dbReference>
<feature type="transmembrane region" description="Helical" evidence="1">
    <location>
        <begin position="133"/>
        <end position="163"/>
    </location>
</feature>
<evidence type="ECO:0000313" key="3">
    <source>
        <dbReference type="Proteomes" id="UP000823914"/>
    </source>
</evidence>
<dbReference type="AlphaFoldDB" id="A0A9E2L1P2"/>
<evidence type="ECO:0000313" key="2">
    <source>
        <dbReference type="EMBL" id="MBU3849983.1"/>
    </source>
</evidence>
<keyword evidence="1" id="KW-0472">Membrane</keyword>
<dbReference type="InterPro" id="IPR007395">
    <property type="entry name" value="Zn_peptidase_2"/>
</dbReference>
<proteinExistence type="predicted"/>
<name>A0A9E2L1P2_9SPIR</name>
<reference evidence="2" key="2">
    <citation type="submission" date="2021-04" db="EMBL/GenBank/DDBJ databases">
        <authorList>
            <person name="Gilroy R."/>
        </authorList>
    </citation>
    <scope>NUCLEOTIDE SEQUENCE</scope>
    <source>
        <strain evidence="2">Gambia15-2214</strain>
    </source>
</reference>
<organism evidence="2 3">
    <name type="scientific">Candidatus Treponema excrementipullorum</name>
    <dbReference type="NCBI Taxonomy" id="2838768"/>
    <lineage>
        <taxon>Bacteria</taxon>
        <taxon>Pseudomonadati</taxon>
        <taxon>Spirochaetota</taxon>
        <taxon>Spirochaetia</taxon>
        <taxon>Spirochaetales</taxon>
        <taxon>Treponemataceae</taxon>
        <taxon>Treponema</taxon>
    </lineage>
</organism>
<keyword evidence="1" id="KW-1133">Transmembrane helix</keyword>
<comment type="caution">
    <text evidence="2">The sequence shown here is derived from an EMBL/GenBank/DDBJ whole genome shotgun (WGS) entry which is preliminary data.</text>
</comment>
<dbReference type="Proteomes" id="UP000823914">
    <property type="component" value="Unassembled WGS sequence"/>
</dbReference>
<evidence type="ECO:0000256" key="1">
    <source>
        <dbReference type="SAM" id="Phobius"/>
    </source>
</evidence>
<protein>
    <submittedName>
        <fullName evidence="2">Zinc metallopeptidase</fullName>
    </submittedName>
</protein>
<feature type="transmembrane region" description="Helical" evidence="1">
    <location>
        <begin position="196"/>
        <end position="220"/>
    </location>
</feature>
<sequence length="227" mass="24103">MYIDPYYLILVVPTLILALWAQSAVQSTFSRFSKKMNARGITGAQAAQFLLRANNITDVRIERVSGHLTDHYDPSSKVLRLSDSVYGQSSIAAVGVAAHETGHAIQHAVGYGPLVLRGTLVPIAQIGSGAGPALAIAGLIFGIPLLINIGILLFAGAVLFYLVTLPVEFNASKRAVAILAKTNTLSPTEIDGVKKVLTAAAMTYLASALTAIANLVRLILISRRNRN</sequence>
<dbReference type="PANTHER" id="PTHR36434:SF1">
    <property type="entry name" value="MEMBRANE PROTEASE YUGP-RELATED"/>
    <property type="match status" value="1"/>
</dbReference>
<accession>A0A9E2L1P2</accession>
<gene>
    <name evidence="2" type="ORF">IAA16_05410</name>
</gene>